<evidence type="ECO:0000256" key="11">
    <source>
        <dbReference type="SAM" id="Phobius"/>
    </source>
</evidence>
<dbReference type="SMART" id="SM00388">
    <property type="entry name" value="HisKA"/>
    <property type="match status" value="1"/>
</dbReference>
<keyword evidence="8 11" id="KW-1133">Transmembrane helix</keyword>
<dbReference type="AlphaFoldDB" id="D5Q600"/>
<keyword evidence="5" id="KW-0808">Transferase</keyword>
<dbReference type="PANTHER" id="PTHR45528">
    <property type="entry name" value="SENSOR HISTIDINE KINASE CPXA"/>
    <property type="match status" value="1"/>
</dbReference>
<dbReference type="InterPro" id="IPR050398">
    <property type="entry name" value="HssS/ArlS-like"/>
</dbReference>
<accession>D5Q600</accession>
<evidence type="ECO:0000256" key="4">
    <source>
        <dbReference type="ARBA" id="ARBA00022553"/>
    </source>
</evidence>
<dbReference type="Gene3D" id="1.10.287.130">
    <property type="match status" value="1"/>
</dbReference>
<feature type="transmembrane region" description="Helical" evidence="11">
    <location>
        <begin position="165"/>
        <end position="185"/>
    </location>
</feature>
<keyword evidence="4" id="KW-0597">Phosphoprotein</keyword>
<keyword evidence="7 13" id="KW-0418">Kinase</keyword>
<dbReference type="HOGENOM" id="CLU_000445_89_34_9"/>
<dbReference type="PANTHER" id="PTHR45528:SF8">
    <property type="entry name" value="HISTIDINE KINASE"/>
    <property type="match status" value="1"/>
</dbReference>
<reference evidence="13 14" key="1">
    <citation type="submission" date="2010-05" db="EMBL/GenBank/DDBJ databases">
        <authorList>
            <person name="Qin X."/>
            <person name="Bachman B."/>
            <person name="Battles P."/>
            <person name="Bell A."/>
            <person name="Bess C."/>
            <person name="Bickham C."/>
            <person name="Chaboub L."/>
            <person name="Chen D."/>
            <person name="Coyle M."/>
            <person name="Deiros D.R."/>
            <person name="Dinh H."/>
            <person name="Forbes L."/>
            <person name="Fowler G."/>
            <person name="Francisco L."/>
            <person name="Fu Q."/>
            <person name="Gubbala S."/>
            <person name="Hale W."/>
            <person name="Han Y."/>
            <person name="Hemphill L."/>
            <person name="Highlander S.K."/>
            <person name="Hirani K."/>
            <person name="Hogues M."/>
            <person name="Jackson L."/>
            <person name="Jakkamsetti A."/>
            <person name="Javaid M."/>
            <person name="Jiang H."/>
            <person name="Korchina V."/>
            <person name="Kovar C."/>
            <person name="Lara F."/>
            <person name="Lee S."/>
            <person name="Mata R."/>
            <person name="Mathew T."/>
            <person name="Moen C."/>
            <person name="Morales K."/>
            <person name="Munidasa M."/>
            <person name="Nazareth L."/>
            <person name="Ngo R."/>
            <person name="Nguyen L."/>
            <person name="Okwuonu G."/>
            <person name="Ongeri F."/>
            <person name="Patil S."/>
            <person name="Petrosino J."/>
            <person name="Pham C."/>
            <person name="Pham P."/>
            <person name="Pu L.-L."/>
            <person name="Puazo M."/>
            <person name="Raj R."/>
            <person name="Reid J."/>
            <person name="Rouhana J."/>
            <person name="Saada N."/>
            <person name="Shang Y."/>
            <person name="Simmons D."/>
            <person name="Thornton R."/>
            <person name="Warren J."/>
            <person name="Weissenberger G."/>
            <person name="Zhang J."/>
            <person name="Zhang L."/>
            <person name="Zhou C."/>
            <person name="Zhu D."/>
            <person name="Muzny D."/>
            <person name="Worley K."/>
            <person name="Gibbs R."/>
        </authorList>
    </citation>
    <scope>NUCLEOTIDE SEQUENCE [LARGE SCALE GENOMIC DNA]</scope>
    <source>
        <strain evidence="13 14">NAP08</strain>
    </source>
</reference>
<evidence type="ECO:0000259" key="12">
    <source>
        <dbReference type="PROSITE" id="PS50109"/>
    </source>
</evidence>
<dbReference type="GO" id="GO:0000155">
    <property type="term" value="F:phosphorelay sensor kinase activity"/>
    <property type="evidence" value="ECO:0007669"/>
    <property type="project" value="InterPro"/>
</dbReference>
<dbReference type="InterPro" id="IPR005467">
    <property type="entry name" value="His_kinase_dom"/>
</dbReference>
<evidence type="ECO:0000313" key="14">
    <source>
        <dbReference type="Proteomes" id="UP000003227"/>
    </source>
</evidence>
<dbReference type="Proteomes" id="UP000003227">
    <property type="component" value="Unassembled WGS sequence"/>
</dbReference>
<keyword evidence="10 11" id="KW-0472">Membrane</keyword>
<dbReference type="EC" id="2.7.13.3" evidence="3"/>
<protein>
    <recommendedName>
        <fullName evidence="3">histidine kinase</fullName>
        <ecNumber evidence="3">2.7.13.3</ecNumber>
    </recommendedName>
</protein>
<evidence type="ECO:0000256" key="2">
    <source>
        <dbReference type="ARBA" id="ARBA00004141"/>
    </source>
</evidence>
<evidence type="ECO:0000256" key="5">
    <source>
        <dbReference type="ARBA" id="ARBA00022679"/>
    </source>
</evidence>
<dbReference type="SMART" id="SM00387">
    <property type="entry name" value="HATPase_c"/>
    <property type="match status" value="1"/>
</dbReference>
<dbReference type="SUPFAM" id="SSF47384">
    <property type="entry name" value="Homodimeric domain of signal transducing histidine kinase"/>
    <property type="match status" value="1"/>
</dbReference>
<dbReference type="CDD" id="cd00082">
    <property type="entry name" value="HisKA"/>
    <property type="match status" value="1"/>
</dbReference>
<proteinExistence type="predicted"/>
<evidence type="ECO:0000256" key="9">
    <source>
        <dbReference type="ARBA" id="ARBA00023012"/>
    </source>
</evidence>
<keyword evidence="6 11" id="KW-0812">Transmembrane</keyword>
<dbReference type="InterPro" id="IPR004358">
    <property type="entry name" value="Sig_transdc_His_kin-like_C"/>
</dbReference>
<sequence>MEDVVRILVGKKFNNKKIVTLRTVFVRYSSLFFAITVVLVSILILSFPILLSLNIILPANYVEKQIYENKDKIISSKQVTKDLIPDLCEYGVYTLNGKVISGTFNKNESKEVWDLMRGFERRTITSSKNYIKLSRKNEVCIIRYSIVAEFVSPTLRTYLPKPELLGMIIFSIIFLIEIIILSKLFGKKLNAEMELLKNTTEKIEQQDLDFVIESSKIREINNVLFSMDKMKLALKDSLEKQWMLEENRKEQISALAHDIKTPLTIIHGNTDLLIEINENPELSEYMEYIAKGATQIEKYINTLIEISKTETGYILNKEVINVSEFIEDILIQIEALARTQNLNVEFSKQGNLPESITIDKELLFRAIMNVISNAIDYSPSQSKLYISVSVSNKYLKFVITDCGSGFSKADLSKATGQFYTGDLSRNSKSHYGMGLYIVNNIVQKHNGILHIENSIKTGGAMVTIEIPIV</sequence>
<dbReference type="EMBL" id="ADNX01000054">
    <property type="protein sequence ID" value="EFH06622.1"/>
    <property type="molecule type" value="Genomic_DNA"/>
</dbReference>
<dbReference type="InterPro" id="IPR036890">
    <property type="entry name" value="HATPase_C_sf"/>
</dbReference>
<dbReference type="GO" id="GO:0005886">
    <property type="term" value="C:plasma membrane"/>
    <property type="evidence" value="ECO:0007669"/>
    <property type="project" value="TreeGrafter"/>
</dbReference>
<evidence type="ECO:0000256" key="10">
    <source>
        <dbReference type="ARBA" id="ARBA00023136"/>
    </source>
</evidence>
<dbReference type="InterPro" id="IPR036097">
    <property type="entry name" value="HisK_dim/P_sf"/>
</dbReference>
<evidence type="ECO:0000256" key="3">
    <source>
        <dbReference type="ARBA" id="ARBA00012438"/>
    </source>
</evidence>
<keyword evidence="9" id="KW-0902">Two-component regulatory system</keyword>
<name>D5Q600_CLODI</name>
<feature type="transmembrane region" description="Helical" evidence="11">
    <location>
        <begin position="31"/>
        <end position="57"/>
    </location>
</feature>
<evidence type="ECO:0000256" key="6">
    <source>
        <dbReference type="ARBA" id="ARBA00022692"/>
    </source>
</evidence>
<evidence type="ECO:0000313" key="13">
    <source>
        <dbReference type="EMBL" id="EFH06622.1"/>
    </source>
</evidence>
<dbReference type="Pfam" id="PF00512">
    <property type="entry name" value="HisKA"/>
    <property type="match status" value="1"/>
</dbReference>
<comment type="subcellular location">
    <subcellularLocation>
        <location evidence="2">Membrane</location>
        <topology evidence="2">Multi-pass membrane protein</topology>
    </subcellularLocation>
</comment>
<dbReference type="PROSITE" id="PS50109">
    <property type="entry name" value="HIS_KIN"/>
    <property type="match status" value="1"/>
</dbReference>
<evidence type="ECO:0000256" key="8">
    <source>
        <dbReference type="ARBA" id="ARBA00022989"/>
    </source>
</evidence>
<comment type="caution">
    <text evidence="13">The sequence shown here is derived from an EMBL/GenBank/DDBJ whole genome shotgun (WGS) entry which is preliminary data.</text>
</comment>
<evidence type="ECO:0000256" key="1">
    <source>
        <dbReference type="ARBA" id="ARBA00000085"/>
    </source>
</evidence>
<dbReference type="SUPFAM" id="SSF55874">
    <property type="entry name" value="ATPase domain of HSP90 chaperone/DNA topoisomerase II/histidine kinase"/>
    <property type="match status" value="1"/>
</dbReference>
<gene>
    <name evidence="13" type="ORF">HMPREF0220_2332</name>
</gene>
<dbReference type="Gene3D" id="3.30.565.10">
    <property type="entry name" value="Histidine kinase-like ATPase, C-terminal domain"/>
    <property type="match status" value="1"/>
</dbReference>
<dbReference type="PRINTS" id="PR00344">
    <property type="entry name" value="BCTRLSENSOR"/>
</dbReference>
<organism evidence="13 14">
    <name type="scientific">Clostridioides difficile NAP08</name>
    <dbReference type="NCBI Taxonomy" id="525259"/>
    <lineage>
        <taxon>Bacteria</taxon>
        <taxon>Bacillati</taxon>
        <taxon>Bacillota</taxon>
        <taxon>Clostridia</taxon>
        <taxon>Peptostreptococcales</taxon>
        <taxon>Peptostreptococcaceae</taxon>
        <taxon>Clostridioides</taxon>
    </lineage>
</organism>
<evidence type="ECO:0000256" key="7">
    <source>
        <dbReference type="ARBA" id="ARBA00022777"/>
    </source>
</evidence>
<dbReference type="InterPro" id="IPR003661">
    <property type="entry name" value="HisK_dim/P_dom"/>
</dbReference>
<feature type="domain" description="Histidine kinase" evidence="12">
    <location>
        <begin position="254"/>
        <end position="469"/>
    </location>
</feature>
<comment type="catalytic activity">
    <reaction evidence="1">
        <text>ATP + protein L-histidine = ADP + protein N-phospho-L-histidine.</text>
        <dbReference type="EC" id="2.7.13.3"/>
    </reaction>
</comment>
<dbReference type="InterPro" id="IPR003594">
    <property type="entry name" value="HATPase_dom"/>
</dbReference>
<dbReference type="Pfam" id="PF02518">
    <property type="entry name" value="HATPase_c"/>
    <property type="match status" value="1"/>
</dbReference>